<keyword evidence="2" id="KW-1185">Reference proteome</keyword>
<dbReference type="Proteomes" id="UP000005580">
    <property type="component" value="Unassembled WGS sequence"/>
</dbReference>
<organism evidence="1 2">
    <name type="scientific">Hoylesella oralis ATCC 33269</name>
    <dbReference type="NCBI Taxonomy" id="873533"/>
    <lineage>
        <taxon>Bacteria</taxon>
        <taxon>Pseudomonadati</taxon>
        <taxon>Bacteroidota</taxon>
        <taxon>Bacteroidia</taxon>
        <taxon>Bacteroidales</taxon>
        <taxon>Prevotellaceae</taxon>
        <taxon>Hoylesella</taxon>
    </lineage>
</organism>
<accession>E7RSA4</accession>
<sequence length="40" mass="4656">MYFLSDIGGVSIIDRYVIFLQQKIDIMFTIAQIGFRNELS</sequence>
<reference evidence="1" key="1">
    <citation type="submission" date="2011-01" db="EMBL/GenBank/DDBJ databases">
        <authorList>
            <person name="Muzny D."/>
            <person name="Qin X."/>
            <person name="Buhay C."/>
            <person name="Dugan-Rocha S."/>
            <person name="Ding Y."/>
            <person name="Chen G."/>
            <person name="Hawes A."/>
            <person name="Holder M."/>
            <person name="Jhangiani S."/>
            <person name="Johnson A."/>
            <person name="Khan Z."/>
            <person name="Li Z."/>
            <person name="Liu W."/>
            <person name="Liu X."/>
            <person name="Perez L."/>
            <person name="Shen H."/>
            <person name="Wang Q."/>
            <person name="Watt J."/>
            <person name="Xi L."/>
            <person name="Xin Y."/>
            <person name="Zhou J."/>
            <person name="Deng J."/>
            <person name="Jiang H."/>
            <person name="Liu Y."/>
            <person name="Qu J."/>
            <person name="Song X.-Z."/>
            <person name="Zhang L."/>
            <person name="Villasana D."/>
            <person name="Johnson A."/>
            <person name="Liu J."/>
            <person name="Liyanage D."/>
            <person name="Lorensuhewa L."/>
            <person name="Robinson T."/>
            <person name="Song A."/>
            <person name="Song B.-B."/>
            <person name="Dinh H."/>
            <person name="Thornton R."/>
            <person name="Coyle M."/>
            <person name="Francisco L."/>
            <person name="Jackson L."/>
            <person name="Javaid M."/>
            <person name="Korchina V."/>
            <person name="Kovar C."/>
            <person name="Mata R."/>
            <person name="Mathew T."/>
            <person name="Ngo R."/>
            <person name="Nguyen L."/>
            <person name="Nguyen N."/>
            <person name="Okwuonu G."/>
            <person name="Ongeri F."/>
            <person name="Pham C."/>
            <person name="Simmons D."/>
            <person name="Wilczek-Boney K."/>
            <person name="Hale W."/>
            <person name="Jakkamsetti A."/>
            <person name="Pham P."/>
            <person name="Ruth R."/>
            <person name="San Lucas F."/>
            <person name="Warren J."/>
            <person name="Zhang J."/>
            <person name="Zhao Z."/>
            <person name="Zhou C."/>
            <person name="Zhu D."/>
            <person name="Lee S."/>
            <person name="Bess C."/>
            <person name="Blankenburg K."/>
            <person name="Forbes L."/>
            <person name="Fu Q."/>
            <person name="Gubbala S."/>
            <person name="Hirani K."/>
            <person name="Jayaseelan J.C."/>
            <person name="Lara F."/>
            <person name="Munidasa M."/>
            <person name="Palculict T."/>
            <person name="Patil S."/>
            <person name="Pu L.-L."/>
            <person name="Saada N."/>
            <person name="Tang L."/>
            <person name="Weissenberger G."/>
            <person name="Zhu Y."/>
            <person name="Hemphill L."/>
            <person name="Shang Y."/>
            <person name="Youmans B."/>
            <person name="Ayvaz T."/>
            <person name="Ross M."/>
            <person name="Santibanez J."/>
            <person name="Aqrawi P."/>
            <person name="Gross S."/>
            <person name="Joshi V."/>
            <person name="Fowler G."/>
            <person name="Nazareth L."/>
            <person name="Reid J."/>
            <person name="Worley K."/>
            <person name="Petrosino J."/>
            <person name="Highlander S."/>
            <person name="Gibbs R."/>
        </authorList>
    </citation>
    <scope>NUCLEOTIDE SEQUENCE [LARGE SCALE GENOMIC DNA]</scope>
    <source>
        <strain evidence="1">ATCC 33269</strain>
    </source>
</reference>
<evidence type="ECO:0000313" key="2">
    <source>
        <dbReference type="Proteomes" id="UP000005580"/>
    </source>
</evidence>
<gene>
    <name evidence="1" type="ORF">HMPREF0663_12172</name>
</gene>
<protein>
    <submittedName>
        <fullName evidence="1">Uncharacterized protein</fullName>
    </submittedName>
</protein>
<dbReference type="AlphaFoldDB" id="E7RSA4"/>
<proteinExistence type="predicted"/>
<evidence type="ECO:0000313" key="1">
    <source>
        <dbReference type="EMBL" id="EFZ36105.1"/>
    </source>
</evidence>
<name>E7RSA4_9BACT</name>
<dbReference type="EMBL" id="AEPE02000006">
    <property type="protein sequence ID" value="EFZ36105.1"/>
    <property type="molecule type" value="Genomic_DNA"/>
</dbReference>
<comment type="caution">
    <text evidence="1">The sequence shown here is derived from an EMBL/GenBank/DDBJ whole genome shotgun (WGS) entry which is preliminary data.</text>
</comment>
<dbReference type="HOGENOM" id="CLU_3294435_0_0_10"/>